<evidence type="ECO:0008006" key="4">
    <source>
        <dbReference type="Google" id="ProtNLM"/>
    </source>
</evidence>
<keyword evidence="1" id="KW-0472">Membrane</keyword>
<feature type="transmembrane region" description="Helical" evidence="1">
    <location>
        <begin position="31"/>
        <end position="50"/>
    </location>
</feature>
<keyword evidence="1" id="KW-1133">Transmembrane helix</keyword>
<comment type="caution">
    <text evidence="2">The sequence shown here is derived from an EMBL/GenBank/DDBJ whole genome shotgun (WGS) entry which is preliminary data.</text>
</comment>
<evidence type="ECO:0000313" key="2">
    <source>
        <dbReference type="EMBL" id="NBL65340.1"/>
    </source>
</evidence>
<name>A0ABW9ZE14_9FLAO</name>
<sequence length="310" mass="36032">MTELYKSRNFGDLISDTFSFIRQHGKHYFQTYFTVNGAFLLVMAILMYFFSKIYTDFIFFSIQNPGMQPAFMENYSTWIWGGIFGFFLFIFVTIIHHAFPVIYFRYFEIDPEKKFGAREIAISLRSYLSKIVAFFVMSIFAVLLPAIIVFTILVLLSMFLIGIPMLMIAIPVFFTWVQQSLFHYLNTEDTYFTSLGEGWNVTFKNFWPNIGSCLTMHILMQVILGIFGMIIYVVGAFLVMMEMNNSGDPEALFPMLQVIISIVFIFSTLSSLILNNLIFINQAMIYYSHREKTENINSFKTIDSIGQSFE</sequence>
<keyword evidence="3" id="KW-1185">Reference proteome</keyword>
<accession>A0ABW9ZE14</accession>
<evidence type="ECO:0000256" key="1">
    <source>
        <dbReference type="SAM" id="Phobius"/>
    </source>
</evidence>
<feature type="transmembrane region" description="Helical" evidence="1">
    <location>
        <begin position="218"/>
        <end position="240"/>
    </location>
</feature>
<reference evidence="3" key="1">
    <citation type="submission" date="2020-01" db="EMBL/GenBank/DDBJ databases">
        <title>Sphingomonas sp. strain CSW-10.</title>
        <authorList>
            <person name="Chen W.-M."/>
        </authorList>
    </citation>
    <scope>NUCLEOTIDE SEQUENCE [LARGE SCALE GENOMIC DNA]</scope>
    <source>
        <strain evidence="3">NST-5</strain>
    </source>
</reference>
<feature type="transmembrane region" description="Helical" evidence="1">
    <location>
        <begin position="154"/>
        <end position="177"/>
    </location>
</feature>
<keyword evidence="1" id="KW-0812">Transmembrane</keyword>
<dbReference type="Proteomes" id="UP000798602">
    <property type="component" value="Unassembled WGS sequence"/>
</dbReference>
<feature type="transmembrane region" description="Helical" evidence="1">
    <location>
        <begin position="78"/>
        <end position="106"/>
    </location>
</feature>
<dbReference type="EMBL" id="JAABLM010000009">
    <property type="protein sequence ID" value="NBL65340.1"/>
    <property type="molecule type" value="Genomic_DNA"/>
</dbReference>
<organism evidence="2 3">
    <name type="scientific">Flavobacterium ichthyis</name>
    <dbReference type="NCBI Taxonomy" id="2698827"/>
    <lineage>
        <taxon>Bacteria</taxon>
        <taxon>Pseudomonadati</taxon>
        <taxon>Bacteroidota</taxon>
        <taxon>Flavobacteriia</taxon>
        <taxon>Flavobacteriales</taxon>
        <taxon>Flavobacteriaceae</taxon>
        <taxon>Flavobacterium</taxon>
    </lineage>
</organism>
<proteinExistence type="predicted"/>
<dbReference type="RefSeq" id="WP_166537162.1">
    <property type="nucleotide sequence ID" value="NZ_JAABLM010000009.1"/>
</dbReference>
<gene>
    <name evidence="2" type="ORF">GV828_09040</name>
</gene>
<protein>
    <recommendedName>
        <fullName evidence="4">Glycerophosphoryl diester phosphodiesterase membrane domain-containing protein</fullName>
    </recommendedName>
</protein>
<feature type="transmembrane region" description="Helical" evidence="1">
    <location>
        <begin position="127"/>
        <end position="148"/>
    </location>
</feature>
<feature type="transmembrane region" description="Helical" evidence="1">
    <location>
        <begin position="252"/>
        <end position="280"/>
    </location>
</feature>
<evidence type="ECO:0000313" key="3">
    <source>
        <dbReference type="Proteomes" id="UP000798602"/>
    </source>
</evidence>